<dbReference type="EMBL" id="JAAVJS010000005">
    <property type="protein sequence ID" value="NJX14863.1"/>
    <property type="molecule type" value="Genomic_DNA"/>
</dbReference>
<sequence>MKRLNSLWFCIILIVFGACSNEDVNTENTLAQYIKDKNIEVGGVIACAASDKTTGDIFAFFYPEPGATNIKYYETENSNFDKNDYGSYFEVKHPIVPVFNGYLGRFTHNAQHEKWIIVTFELDGDIKISNPIRSKQLSKPTLWNGAVTIEQSQSTMPFFYWVDNPVGDNAIYFQVVTDDENNLLSGTYTHENTFQYYNTSNVILNVTRNTPPNLIIGNTYNFTLMDVSKDNWVNWVVEKTFEAK</sequence>
<reference evidence="2 3" key="1">
    <citation type="submission" date="2020-03" db="EMBL/GenBank/DDBJ databases">
        <title>Tamlana sp. nov, isolated from XXX.</title>
        <authorList>
            <person name="Cao W.R."/>
        </authorList>
    </citation>
    <scope>NUCLEOTIDE SEQUENCE [LARGE SCALE GENOMIC DNA]</scope>
    <source>
        <strain evidence="2 3">HST1-43</strain>
    </source>
</reference>
<evidence type="ECO:0008006" key="4">
    <source>
        <dbReference type="Google" id="ProtNLM"/>
    </source>
</evidence>
<evidence type="ECO:0000256" key="1">
    <source>
        <dbReference type="SAM" id="SignalP"/>
    </source>
</evidence>
<feature type="signal peptide" evidence="1">
    <location>
        <begin position="1"/>
        <end position="20"/>
    </location>
</feature>
<dbReference type="RefSeq" id="WP_167917099.1">
    <property type="nucleotide sequence ID" value="NZ_JAAVJS010000005.1"/>
</dbReference>
<feature type="chain" id="PRO_5045578769" description="Lipoprotein" evidence="1">
    <location>
        <begin position="21"/>
        <end position="244"/>
    </location>
</feature>
<keyword evidence="3" id="KW-1185">Reference proteome</keyword>
<name>A0ABX1DDZ7_9FLAO</name>
<dbReference type="Proteomes" id="UP000760545">
    <property type="component" value="Unassembled WGS sequence"/>
</dbReference>
<dbReference type="PROSITE" id="PS51257">
    <property type="entry name" value="PROKAR_LIPOPROTEIN"/>
    <property type="match status" value="1"/>
</dbReference>
<evidence type="ECO:0000313" key="2">
    <source>
        <dbReference type="EMBL" id="NJX14863.1"/>
    </source>
</evidence>
<comment type="caution">
    <text evidence="2">The sequence shown here is derived from an EMBL/GenBank/DDBJ whole genome shotgun (WGS) entry which is preliminary data.</text>
</comment>
<proteinExistence type="predicted"/>
<protein>
    <recommendedName>
        <fullName evidence="4">Lipoprotein</fullName>
    </recommendedName>
</protein>
<keyword evidence="1" id="KW-0732">Signal</keyword>
<accession>A0ABX1DDZ7</accession>
<organism evidence="2 3">
    <name type="scientific">Tamlana crocina</name>
    <dbReference type="NCBI Taxonomy" id="393006"/>
    <lineage>
        <taxon>Bacteria</taxon>
        <taxon>Pseudomonadati</taxon>
        <taxon>Bacteroidota</taxon>
        <taxon>Flavobacteriia</taxon>
        <taxon>Flavobacteriales</taxon>
        <taxon>Flavobacteriaceae</taxon>
        <taxon>Tamlana</taxon>
    </lineage>
</organism>
<gene>
    <name evidence="2" type="ORF">HC176_05125</name>
</gene>
<evidence type="ECO:0000313" key="3">
    <source>
        <dbReference type="Proteomes" id="UP000760545"/>
    </source>
</evidence>